<dbReference type="Gene3D" id="3.40.50.720">
    <property type="entry name" value="NAD(P)-binding Rossmann-like Domain"/>
    <property type="match status" value="1"/>
</dbReference>
<keyword evidence="2" id="KW-0479">Metal-binding</keyword>
<dbReference type="GO" id="GO:0016705">
    <property type="term" value="F:oxidoreductase activity, acting on paired donors, with incorporation or reduction of molecular oxygen"/>
    <property type="evidence" value="ECO:0007669"/>
    <property type="project" value="InterPro"/>
</dbReference>
<dbReference type="PROSITE" id="PS00061">
    <property type="entry name" value="ADH_SHORT"/>
    <property type="match status" value="1"/>
</dbReference>
<dbReference type="PANTHER" id="PTHR42978:SF5">
    <property type="entry name" value="METALLO-BETA-LACTAMASE DOMAIN-CONTAINING PROTEIN"/>
    <property type="match status" value="1"/>
</dbReference>
<dbReference type="Gene3D" id="3.60.15.10">
    <property type="entry name" value="Ribonuclease Z/Hydroxyacylglutathione hydrolase-like"/>
    <property type="match status" value="1"/>
</dbReference>
<reference evidence="7 8" key="1">
    <citation type="submission" date="2019-04" db="EMBL/GenBank/DDBJ databases">
        <title>High contiguity whole genome sequence and gene annotation resource for two Venturia nashicola isolates.</title>
        <authorList>
            <person name="Prokchorchik M."/>
            <person name="Won K."/>
            <person name="Lee Y."/>
            <person name="Choi E.D."/>
            <person name="Segonzac C."/>
            <person name="Sohn K.H."/>
        </authorList>
    </citation>
    <scope>NUCLEOTIDE SEQUENCE [LARGE SCALE GENOMIC DNA]</scope>
    <source>
        <strain evidence="7 8">PRI2</strain>
    </source>
</reference>
<evidence type="ECO:0000259" key="6">
    <source>
        <dbReference type="SMART" id="SM00849"/>
    </source>
</evidence>
<dbReference type="SUPFAM" id="SSF48264">
    <property type="entry name" value="Cytochrome P450"/>
    <property type="match status" value="1"/>
</dbReference>
<dbReference type="SUPFAM" id="SSF56281">
    <property type="entry name" value="Metallo-hydrolase/oxidoreductase"/>
    <property type="match status" value="1"/>
</dbReference>
<dbReference type="InterPro" id="IPR036396">
    <property type="entry name" value="Cyt_P450_sf"/>
</dbReference>
<keyword evidence="3" id="KW-0378">Hydrolase</keyword>
<name>A0A4Z1PH51_9PEZI</name>
<sequence>MASRISQVAGHLNYPKGLLAGQVAIITGSGQGIGAEAARLFAKEGAKVVVSDVDAEKASGVAKAINESGGSAIAVAGDLLNDQYLVELVKKAAEFGNGKIHIIVNNAGFTWDGVIHKTTDKQWETILALHCGAPFKLVRAAAPYFRVKDGESRNIINISSTSGINGNAGQANYAVAKAGITGLTKTIAKEWGPAFGVRANTIAFGYILTRLTQAKEEGAVQILPDGTKVALGIPGRAPPKAGPASYPEIPLNRPGTATEAASSILAVASPLFGYVSGQTIMVTGGRNMSRQFDLFWSIAASCPNAIPKDLEARASHCATLWYFTQIGMATSFGIASTTVIAYKAGLVLADCCVVALNSPKAFLRPKLIKDMKSTMAEFKQYMVEIYGNLFVWNLAGHYTTSKTLTYAMTLLSVNLSVQEWLSEEIHRVLGDRPAEKWNVAALHRRSKKGAHFRDLYVRLGRNAHYGDEHVLAMVSSKFLVEPKPAPNLNVPASKSTVNVSILDTTTSLTLPMSLMVQPEIANFTTVTCPSYSFLITHPTTSRKLIFDLGVRKTWEENPKPIVDRIKKGGFTITVERDVAQTLEVNGVSTKEIEAVIWSHYHWDHTGDPVRFPGSTALIVGPGFKERWPRGWPANPEASVREDAWKGRELREISFEESKLKIGRFNAVDYFGDGSFYLLNTPGHLLGHLCGLARTTADTFILMSGDAAHHAGEIRPTEYNPLPTEVKLTPNPKGFPYVCPGEIIRDCIHPEKSATKHFYSGSPGFNEDQRRAEWTIEGMEEFDACEDIFVVIAHDASLKEVVDFFPDPANEWKRKKWGKNARWRFLGDFKGALEKAREDGKL</sequence>
<keyword evidence="8" id="KW-1185">Reference proteome</keyword>
<evidence type="ECO:0000256" key="2">
    <source>
        <dbReference type="ARBA" id="ARBA00022723"/>
    </source>
</evidence>
<dbReference type="InterPro" id="IPR001128">
    <property type="entry name" value="Cyt_P450"/>
</dbReference>
<dbReference type="InterPro" id="IPR020904">
    <property type="entry name" value="Sc_DH/Rdtase_CS"/>
</dbReference>
<dbReference type="CDD" id="cd07730">
    <property type="entry name" value="metallo-hydrolase-like_MBL-fold"/>
    <property type="match status" value="1"/>
</dbReference>
<protein>
    <submittedName>
        <fullName evidence="7">3-oxoacyl-[acyl-carrier protein] reductase</fullName>
    </submittedName>
</protein>
<evidence type="ECO:0000256" key="3">
    <source>
        <dbReference type="ARBA" id="ARBA00022801"/>
    </source>
</evidence>
<dbReference type="InterPro" id="IPR002347">
    <property type="entry name" value="SDR_fam"/>
</dbReference>
<dbReference type="GO" id="GO:0005506">
    <property type="term" value="F:iron ion binding"/>
    <property type="evidence" value="ECO:0007669"/>
    <property type="project" value="InterPro"/>
</dbReference>
<comment type="similarity">
    <text evidence="1">Belongs to the metallo-beta-lactamase superfamily.</text>
</comment>
<dbReference type="GO" id="GO:0004497">
    <property type="term" value="F:monooxygenase activity"/>
    <property type="evidence" value="ECO:0007669"/>
    <property type="project" value="InterPro"/>
</dbReference>
<dbReference type="EMBL" id="SNSC02000004">
    <property type="protein sequence ID" value="TID24851.1"/>
    <property type="molecule type" value="Genomic_DNA"/>
</dbReference>
<dbReference type="Proteomes" id="UP000298493">
    <property type="component" value="Unassembled WGS sequence"/>
</dbReference>
<dbReference type="GO" id="GO:0020037">
    <property type="term" value="F:heme binding"/>
    <property type="evidence" value="ECO:0007669"/>
    <property type="project" value="InterPro"/>
</dbReference>
<dbReference type="GO" id="GO:0016787">
    <property type="term" value="F:hydrolase activity"/>
    <property type="evidence" value="ECO:0007669"/>
    <property type="project" value="UniProtKB-KW"/>
</dbReference>
<dbReference type="InterPro" id="IPR001279">
    <property type="entry name" value="Metallo-B-lactamas"/>
</dbReference>
<comment type="caution">
    <text evidence="7">The sequence shown here is derived from an EMBL/GenBank/DDBJ whole genome shotgun (WGS) entry which is preliminary data.</text>
</comment>
<dbReference type="Pfam" id="PF00067">
    <property type="entry name" value="p450"/>
    <property type="match status" value="1"/>
</dbReference>
<dbReference type="Gene3D" id="1.10.630.10">
    <property type="entry name" value="Cytochrome P450"/>
    <property type="match status" value="1"/>
</dbReference>
<organism evidence="7 8">
    <name type="scientific">Venturia nashicola</name>
    <dbReference type="NCBI Taxonomy" id="86259"/>
    <lineage>
        <taxon>Eukaryota</taxon>
        <taxon>Fungi</taxon>
        <taxon>Dikarya</taxon>
        <taxon>Ascomycota</taxon>
        <taxon>Pezizomycotina</taxon>
        <taxon>Dothideomycetes</taxon>
        <taxon>Pleosporomycetidae</taxon>
        <taxon>Venturiales</taxon>
        <taxon>Venturiaceae</taxon>
        <taxon>Venturia</taxon>
    </lineage>
</organism>
<evidence type="ECO:0000256" key="1">
    <source>
        <dbReference type="ARBA" id="ARBA00007749"/>
    </source>
</evidence>
<dbReference type="PRINTS" id="PR00081">
    <property type="entry name" value="GDHRDH"/>
</dbReference>
<dbReference type="Pfam" id="PF00753">
    <property type="entry name" value="Lactamase_B"/>
    <property type="match status" value="1"/>
</dbReference>
<dbReference type="InterPro" id="IPR036291">
    <property type="entry name" value="NAD(P)-bd_dom_sf"/>
</dbReference>
<dbReference type="SMART" id="SM00849">
    <property type="entry name" value="Lactamase_B"/>
    <property type="match status" value="1"/>
</dbReference>
<evidence type="ECO:0000313" key="8">
    <source>
        <dbReference type="Proteomes" id="UP000298493"/>
    </source>
</evidence>
<keyword evidence="5" id="KW-0521">NADP</keyword>
<proteinExistence type="inferred from homology"/>
<accession>A0A4Z1PH51</accession>
<evidence type="ECO:0000256" key="4">
    <source>
        <dbReference type="ARBA" id="ARBA00022833"/>
    </source>
</evidence>
<dbReference type="AlphaFoldDB" id="A0A4Z1PH51"/>
<evidence type="ECO:0000313" key="7">
    <source>
        <dbReference type="EMBL" id="TID24851.1"/>
    </source>
</evidence>
<feature type="domain" description="Metallo-beta-lactamase" evidence="6">
    <location>
        <begin position="529"/>
        <end position="741"/>
    </location>
</feature>
<evidence type="ECO:0000256" key="5">
    <source>
        <dbReference type="ARBA" id="ARBA00022857"/>
    </source>
</evidence>
<dbReference type="InterPro" id="IPR051013">
    <property type="entry name" value="MBL_superfamily_lactonases"/>
</dbReference>
<dbReference type="Pfam" id="PF00106">
    <property type="entry name" value="adh_short"/>
    <property type="match status" value="1"/>
</dbReference>
<keyword evidence="4" id="KW-0862">Zinc</keyword>
<dbReference type="PANTHER" id="PTHR42978">
    <property type="entry name" value="QUORUM-QUENCHING LACTONASE YTNP-RELATED-RELATED"/>
    <property type="match status" value="1"/>
</dbReference>
<dbReference type="SUPFAM" id="SSF51735">
    <property type="entry name" value="NAD(P)-binding Rossmann-fold domains"/>
    <property type="match status" value="1"/>
</dbReference>
<dbReference type="STRING" id="86259.A0A4Z1PH51"/>
<dbReference type="PRINTS" id="PR00080">
    <property type="entry name" value="SDRFAMILY"/>
</dbReference>
<dbReference type="InterPro" id="IPR036866">
    <property type="entry name" value="RibonucZ/Hydroxyglut_hydro"/>
</dbReference>
<gene>
    <name evidence="7" type="ORF">E6O75_ATG04056</name>
</gene>